<dbReference type="AlphaFoldDB" id="A0A8H7Z481"/>
<organism evidence="1 2">
    <name type="scientific">Ajellomyces capsulatus</name>
    <name type="common">Darling's disease fungus</name>
    <name type="synonym">Histoplasma capsulatum</name>
    <dbReference type="NCBI Taxonomy" id="5037"/>
    <lineage>
        <taxon>Eukaryota</taxon>
        <taxon>Fungi</taxon>
        <taxon>Dikarya</taxon>
        <taxon>Ascomycota</taxon>
        <taxon>Pezizomycotina</taxon>
        <taxon>Eurotiomycetes</taxon>
        <taxon>Eurotiomycetidae</taxon>
        <taxon>Onygenales</taxon>
        <taxon>Ajellomycetaceae</taxon>
        <taxon>Histoplasma</taxon>
    </lineage>
</organism>
<sequence length="120" mass="13540">MRGVPDSSLTASTLSRLHLIAAGQFRIFLCSLAYLQSFCQRNKSSCSCLPPTKSLRAICAVHLPVPIYITVLCRAEPCYPSWLKIYFPQFLFCMISLYSLPVIAGPNRPIYPDLRYSFVD</sequence>
<dbReference type="VEuPathDB" id="FungiDB:I7I52_01592"/>
<reference evidence="1 2" key="1">
    <citation type="submission" date="2021-01" db="EMBL/GenBank/DDBJ databases">
        <title>Chromosome-level genome assembly of a human fungal pathogen reveals clustering of transcriptionally co-regulated genes.</title>
        <authorList>
            <person name="Voorhies M."/>
            <person name="Cohen S."/>
            <person name="Shea T.P."/>
            <person name="Petrus S."/>
            <person name="Munoz J.F."/>
            <person name="Poplawski S."/>
            <person name="Goldman W.E."/>
            <person name="Michael T."/>
            <person name="Cuomo C.A."/>
            <person name="Sil A."/>
            <person name="Beyhan S."/>
        </authorList>
    </citation>
    <scope>NUCLEOTIDE SEQUENCE [LARGE SCALE GENOMIC DNA]</scope>
    <source>
        <strain evidence="1 2">G184AR</strain>
    </source>
</reference>
<accession>A0A8H7Z481</accession>
<proteinExistence type="predicted"/>
<comment type="caution">
    <text evidence="1">The sequence shown here is derived from an EMBL/GenBank/DDBJ whole genome shotgun (WGS) entry which is preliminary data.</text>
</comment>
<evidence type="ECO:0000313" key="2">
    <source>
        <dbReference type="Proteomes" id="UP000670092"/>
    </source>
</evidence>
<evidence type="ECO:0000313" key="1">
    <source>
        <dbReference type="EMBL" id="KAG5303562.1"/>
    </source>
</evidence>
<protein>
    <submittedName>
        <fullName evidence="1">Uncharacterized protein</fullName>
    </submittedName>
</protein>
<name>A0A8H7Z481_AJECA</name>
<dbReference type="Proteomes" id="UP000670092">
    <property type="component" value="Unassembled WGS sequence"/>
</dbReference>
<gene>
    <name evidence="1" type="ORF">I7I52_01592</name>
</gene>
<dbReference type="EMBL" id="JAEVHI010000001">
    <property type="protein sequence ID" value="KAG5303562.1"/>
    <property type="molecule type" value="Genomic_DNA"/>
</dbReference>